<accession>A0A8S5NXT3</accession>
<evidence type="ECO:0000313" key="1">
    <source>
        <dbReference type="EMBL" id="DAD99223.1"/>
    </source>
</evidence>
<organism evidence="1">
    <name type="scientific">Myoviridae sp. ctj994</name>
    <dbReference type="NCBI Taxonomy" id="2825160"/>
    <lineage>
        <taxon>Viruses</taxon>
        <taxon>Duplodnaviria</taxon>
        <taxon>Heunggongvirae</taxon>
        <taxon>Uroviricota</taxon>
        <taxon>Caudoviricetes</taxon>
    </lineage>
</organism>
<reference evidence="1" key="1">
    <citation type="journal article" date="2021" name="Proc. Natl. Acad. Sci. U.S.A.">
        <title>A Catalog of Tens of Thousands of Viruses from Human Metagenomes Reveals Hidden Associations with Chronic Diseases.</title>
        <authorList>
            <person name="Tisza M.J."/>
            <person name="Buck C.B."/>
        </authorList>
    </citation>
    <scope>NUCLEOTIDE SEQUENCE</scope>
    <source>
        <strain evidence="1">Ctj994</strain>
    </source>
</reference>
<dbReference type="EMBL" id="BK015278">
    <property type="protein sequence ID" value="DAD99223.1"/>
    <property type="molecule type" value="Genomic_DNA"/>
</dbReference>
<proteinExistence type="predicted"/>
<sequence length="226" mass="25230">MSNEPITITDTATPYLNFIAETKPDWMRKALKSTGWMMQKEIKQGIRSGAPGGRRYPNFMAPARRAAFESAFGAKLRKAYQSGGRAEREAWGSKSRNALLDMGISARTIGYSPLGKLSNAVGYQYDKGKQSVRVGWLSNSAKRLGERIEEGYTKQITEPMRKKLFAAGVPLPKGKSMFKIQPRHTYGPMKAALQPKLKPYIENKIGDYAIYGPAAQSASRRNYKVR</sequence>
<protein>
    <submittedName>
        <fullName evidence="1">Uncharacterized protein</fullName>
    </submittedName>
</protein>
<name>A0A8S5NXT3_9CAUD</name>